<feature type="compositionally biased region" description="Basic and acidic residues" evidence="4">
    <location>
        <begin position="343"/>
        <end position="364"/>
    </location>
</feature>
<keyword evidence="2" id="KW-0645">Protease</keyword>
<protein>
    <recommendedName>
        <fullName evidence="5">Ubiquitin-like protease family profile domain-containing protein</fullName>
    </recommendedName>
</protein>
<dbReference type="Gene3D" id="3.40.395.10">
    <property type="entry name" value="Adenoviral Proteinase, Chain A"/>
    <property type="match status" value="1"/>
</dbReference>
<evidence type="ECO:0000313" key="6">
    <source>
        <dbReference type="EMBL" id="KAF3528313.1"/>
    </source>
</evidence>
<dbReference type="PANTHER" id="PTHR48449:SF1">
    <property type="entry name" value="DUF1985 DOMAIN-CONTAINING PROTEIN"/>
    <property type="match status" value="1"/>
</dbReference>
<keyword evidence="3" id="KW-0378">Hydrolase</keyword>
<name>A0ABQ7B783_BRACR</name>
<feature type="region of interest" description="Disordered" evidence="4">
    <location>
        <begin position="226"/>
        <end position="377"/>
    </location>
</feature>
<accession>A0ABQ7B783</accession>
<dbReference type="EMBL" id="QGKV02001507">
    <property type="protein sequence ID" value="KAF3528313.1"/>
    <property type="molecule type" value="Genomic_DNA"/>
</dbReference>
<evidence type="ECO:0000256" key="1">
    <source>
        <dbReference type="ARBA" id="ARBA00005234"/>
    </source>
</evidence>
<dbReference type="PROSITE" id="PS50600">
    <property type="entry name" value="ULP_PROTEASE"/>
    <property type="match status" value="1"/>
</dbReference>
<dbReference type="InterPro" id="IPR003653">
    <property type="entry name" value="Peptidase_C48_C"/>
</dbReference>
<evidence type="ECO:0000256" key="2">
    <source>
        <dbReference type="ARBA" id="ARBA00022670"/>
    </source>
</evidence>
<reference evidence="6 7" key="1">
    <citation type="journal article" date="2020" name="BMC Genomics">
        <title>Intraspecific diversification of the crop wild relative Brassica cretica Lam. using demographic model selection.</title>
        <authorList>
            <person name="Kioukis A."/>
            <person name="Michalopoulou V.A."/>
            <person name="Briers L."/>
            <person name="Pirintsos S."/>
            <person name="Studholme D.J."/>
            <person name="Pavlidis P."/>
            <person name="Sarris P.F."/>
        </authorList>
    </citation>
    <scope>NUCLEOTIDE SEQUENCE [LARGE SCALE GENOMIC DNA]</scope>
    <source>
        <strain evidence="7">cv. PFS-1207/04</strain>
    </source>
</reference>
<dbReference type="Pfam" id="PF02902">
    <property type="entry name" value="Peptidase_C48"/>
    <property type="match status" value="1"/>
</dbReference>
<evidence type="ECO:0000256" key="3">
    <source>
        <dbReference type="ARBA" id="ARBA00022801"/>
    </source>
</evidence>
<dbReference type="PANTHER" id="PTHR48449">
    <property type="entry name" value="DUF1985 DOMAIN-CONTAINING PROTEIN"/>
    <property type="match status" value="1"/>
</dbReference>
<feature type="compositionally biased region" description="Basic and acidic residues" evidence="4">
    <location>
        <begin position="315"/>
        <end position="329"/>
    </location>
</feature>
<keyword evidence="7" id="KW-1185">Reference proteome</keyword>
<dbReference type="InterPro" id="IPR038765">
    <property type="entry name" value="Papain-like_cys_pep_sf"/>
</dbReference>
<feature type="compositionally biased region" description="Polar residues" evidence="4">
    <location>
        <begin position="331"/>
        <end position="342"/>
    </location>
</feature>
<dbReference type="SUPFAM" id="SSF54001">
    <property type="entry name" value="Cysteine proteinases"/>
    <property type="match status" value="1"/>
</dbReference>
<evidence type="ECO:0000256" key="4">
    <source>
        <dbReference type="SAM" id="MobiDB-lite"/>
    </source>
</evidence>
<feature type="domain" description="Ubiquitin-like protease family profile" evidence="5">
    <location>
        <begin position="462"/>
        <end position="666"/>
    </location>
</feature>
<feature type="compositionally biased region" description="Basic residues" evidence="4">
    <location>
        <begin position="365"/>
        <end position="375"/>
    </location>
</feature>
<evidence type="ECO:0000259" key="5">
    <source>
        <dbReference type="PROSITE" id="PS50600"/>
    </source>
</evidence>
<gene>
    <name evidence="6" type="ORF">DY000_02041819</name>
</gene>
<proteinExistence type="inferred from homology"/>
<sequence>MLVLKLKQETFRLTGFPLALQLLAFRAIPMLQSKIPAPSNEQTIMDLTEPNLPNHPSIELDSVLLVEDNPTLLVTPLIPVVRGPQPGWGLWSNEKTYDNVIYMEQLIANNHRFSKTMWPGGDCSEPVFTFTPTPEEPVHKKHTVLRKRKESKLKPHKVAKEKAVDTEQRRITRLQSASTPIPGPTNELLEARVITLEANATVMEGKLTVLEATVTKLGASNERLKEKLNRKRKRSRAGSLFPQFVAKHRRRSAPQIPQNTDLPEHDQHASPNSKRRKINQTTDGCFVGSKSPILSQYRAQHHSSRRSDFNNLVGPDHDSSHHHSPDHNYSHQHSPGHNSPHQHANDHHSPDHKSSHQHSPDHNSPHHRSPNHHSPRSLGRYIATELRLKLGRYVATELWLGLGCYAATGQRVCVAQTRDHDVCELSDSSPARKNIPHSPFDDEKALAETFINRPDFPHYLLITPPPKDLWDLLSKTFFHVTPSKIILTSSSSSSQPLPPNGQTQWYHMSVLMHMLLMENASFTPPTLTSLMQSKDRQFQAAIKKDKIRWDPRLSKLILLPSQTWMKKFHKVYIPMIWADRHYVGLAINLVAGHVEGLDSLPDLYDEDAVLGFLKPILQMLPYLIRYVAKNNSRDLSPFTCQRKPGTYQNIRSGDCGPVCVNFMELHLYGDPYPHISRITNDNVDKFRQQYAMEAYKTIVLPGYHATTPQ</sequence>
<evidence type="ECO:0000313" key="7">
    <source>
        <dbReference type="Proteomes" id="UP000266723"/>
    </source>
</evidence>
<comment type="similarity">
    <text evidence="1">Belongs to the peptidase C48 family.</text>
</comment>
<comment type="caution">
    <text evidence="6">The sequence shown here is derived from an EMBL/GenBank/DDBJ whole genome shotgun (WGS) entry which is preliminary data.</text>
</comment>
<dbReference type="Proteomes" id="UP000266723">
    <property type="component" value="Unassembled WGS sequence"/>
</dbReference>
<organism evidence="6 7">
    <name type="scientific">Brassica cretica</name>
    <name type="common">Mustard</name>
    <dbReference type="NCBI Taxonomy" id="69181"/>
    <lineage>
        <taxon>Eukaryota</taxon>
        <taxon>Viridiplantae</taxon>
        <taxon>Streptophyta</taxon>
        <taxon>Embryophyta</taxon>
        <taxon>Tracheophyta</taxon>
        <taxon>Spermatophyta</taxon>
        <taxon>Magnoliopsida</taxon>
        <taxon>eudicotyledons</taxon>
        <taxon>Gunneridae</taxon>
        <taxon>Pentapetalae</taxon>
        <taxon>rosids</taxon>
        <taxon>malvids</taxon>
        <taxon>Brassicales</taxon>
        <taxon>Brassicaceae</taxon>
        <taxon>Brassiceae</taxon>
        <taxon>Brassica</taxon>
    </lineage>
</organism>